<accession>A0A420DFM9</accession>
<dbReference type="RefSeq" id="WP_120202719.1">
    <property type="nucleotide sequence ID" value="NZ_RAQJ01000007.1"/>
</dbReference>
<evidence type="ECO:0000256" key="1">
    <source>
        <dbReference type="SAM" id="SignalP"/>
    </source>
</evidence>
<dbReference type="EMBL" id="RAQJ01000007">
    <property type="protein sequence ID" value="RKE90839.1"/>
    <property type="molecule type" value="Genomic_DNA"/>
</dbReference>
<sequence>MTKKITLILAVIFSITANSQSNYEKGYLIDTNNKKVECLIKNEDWKNNPDTFTYKINESSEDLKGDLSTIIEFGFNNIRYKRFLVKIDISSTQTNQLSKKKEPNLIEKNLFLKYLVEGKSNLFSYCDDNAKLYFYNLNDSNPNQLIYKKYYVAATQYKENTDYKQQLWNNLKCDNLSLNDVKKLNYKSKDLITYFIDYNTCDDSNYINSFKNEKKSGNFNLSIKPSINFSSLSTKNDFDNRGELDFGSKTNIGFGIELEYVLPFNNNRLSLILEPTFKNYSSEINDFIYINTPVLTETSSAKIDYKAIDILFGIKYYIPINDFSKIYLSALYNFNSIDLSSSFDFSATGLVDLGIKPHNYIALSIGFKFNDKFSLEARFSPNQTIIANSLWENKYPRTSFIFGYNLF</sequence>
<comment type="caution">
    <text evidence="2">The sequence shown here is derived from an EMBL/GenBank/DDBJ whole genome shotgun (WGS) entry which is preliminary data.</text>
</comment>
<proteinExistence type="predicted"/>
<organism evidence="2 3">
    <name type="scientific">Ichthyenterobacterium magnum</name>
    <dbReference type="NCBI Taxonomy" id="1230530"/>
    <lineage>
        <taxon>Bacteria</taxon>
        <taxon>Pseudomonadati</taxon>
        <taxon>Bacteroidota</taxon>
        <taxon>Flavobacteriia</taxon>
        <taxon>Flavobacteriales</taxon>
        <taxon>Flavobacteriaceae</taxon>
        <taxon>Ichthyenterobacterium</taxon>
    </lineage>
</organism>
<reference evidence="2 3" key="1">
    <citation type="submission" date="2018-09" db="EMBL/GenBank/DDBJ databases">
        <title>Genomic Encyclopedia of Archaeal and Bacterial Type Strains, Phase II (KMG-II): from individual species to whole genera.</title>
        <authorList>
            <person name="Goeker M."/>
        </authorList>
    </citation>
    <scope>NUCLEOTIDE SEQUENCE [LARGE SCALE GENOMIC DNA]</scope>
    <source>
        <strain evidence="2 3">DSM 26283</strain>
    </source>
</reference>
<evidence type="ECO:0008006" key="4">
    <source>
        <dbReference type="Google" id="ProtNLM"/>
    </source>
</evidence>
<feature type="chain" id="PRO_5018981529" description="Outer membrane protein with beta-barrel domain" evidence="1">
    <location>
        <begin position="20"/>
        <end position="407"/>
    </location>
</feature>
<name>A0A420DFM9_9FLAO</name>
<evidence type="ECO:0000313" key="3">
    <source>
        <dbReference type="Proteomes" id="UP000284892"/>
    </source>
</evidence>
<protein>
    <recommendedName>
        <fullName evidence="4">Outer membrane protein with beta-barrel domain</fullName>
    </recommendedName>
</protein>
<evidence type="ECO:0000313" key="2">
    <source>
        <dbReference type="EMBL" id="RKE90839.1"/>
    </source>
</evidence>
<gene>
    <name evidence="2" type="ORF">BXY80_2682</name>
</gene>
<feature type="signal peptide" evidence="1">
    <location>
        <begin position="1"/>
        <end position="19"/>
    </location>
</feature>
<keyword evidence="3" id="KW-1185">Reference proteome</keyword>
<keyword evidence="1" id="KW-0732">Signal</keyword>
<dbReference type="OrthoDB" id="921445at2"/>
<dbReference type="Proteomes" id="UP000284892">
    <property type="component" value="Unassembled WGS sequence"/>
</dbReference>
<dbReference type="AlphaFoldDB" id="A0A420DFM9"/>